<dbReference type="Gene3D" id="3.10.50.40">
    <property type="match status" value="1"/>
</dbReference>
<evidence type="ECO:0000313" key="9">
    <source>
        <dbReference type="EMBL" id="CAG4973575.1"/>
    </source>
</evidence>
<proteinExistence type="inferred from homology"/>
<comment type="catalytic activity">
    <reaction evidence="1 5 6">
        <text>[protein]-peptidylproline (omega=180) = [protein]-peptidylproline (omega=0)</text>
        <dbReference type="Rhea" id="RHEA:16237"/>
        <dbReference type="Rhea" id="RHEA-COMP:10747"/>
        <dbReference type="Rhea" id="RHEA-COMP:10748"/>
        <dbReference type="ChEBI" id="CHEBI:83833"/>
        <dbReference type="ChEBI" id="CHEBI:83834"/>
        <dbReference type="EC" id="5.2.1.8"/>
    </reaction>
</comment>
<feature type="chain" id="PRO_5045075702" description="Peptidyl-prolyl cis-trans isomerase" evidence="7">
    <location>
        <begin position="30"/>
        <end position="316"/>
    </location>
</feature>
<feature type="domain" description="PPIase FKBP-type" evidence="8">
    <location>
        <begin position="228"/>
        <end position="315"/>
    </location>
</feature>
<dbReference type="SUPFAM" id="SSF54534">
    <property type="entry name" value="FKBP-like"/>
    <property type="match status" value="1"/>
</dbReference>
<dbReference type="Pfam" id="PF00254">
    <property type="entry name" value="FKBP_C"/>
    <property type="match status" value="1"/>
</dbReference>
<dbReference type="RefSeq" id="WP_215218090.1">
    <property type="nucleotide sequence ID" value="NZ_OU015430.1"/>
</dbReference>
<dbReference type="Pfam" id="PF01346">
    <property type="entry name" value="FKBP_N"/>
    <property type="match status" value="2"/>
</dbReference>
<comment type="similarity">
    <text evidence="2 6">Belongs to the FKBP-type PPIase family.</text>
</comment>
<protein>
    <recommendedName>
        <fullName evidence="6">Peptidyl-prolyl cis-trans isomerase</fullName>
        <ecNumber evidence="6">5.2.1.8</ecNumber>
    </recommendedName>
</protein>
<keyword evidence="4 5" id="KW-0413">Isomerase</keyword>
<keyword evidence="3 5" id="KW-0697">Rotamase</keyword>
<keyword evidence="10" id="KW-1185">Reference proteome</keyword>
<dbReference type="Gene3D" id="1.10.287.460">
    <property type="entry name" value="Peptidyl-prolyl cis-trans isomerase, FKBP-type, N-terminal domain"/>
    <property type="match status" value="2"/>
</dbReference>
<evidence type="ECO:0000256" key="7">
    <source>
        <dbReference type="SAM" id="SignalP"/>
    </source>
</evidence>
<evidence type="ECO:0000256" key="5">
    <source>
        <dbReference type="PROSITE-ProRule" id="PRU00277"/>
    </source>
</evidence>
<evidence type="ECO:0000256" key="1">
    <source>
        <dbReference type="ARBA" id="ARBA00000971"/>
    </source>
</evidence>
<dbReference type="PANTHER" id="PTHR43811:SF57">
    <property type="entry name" value="FKBP-TYPE PEPTIDYL-PROLYL CIS-TRANS ISOMERASE FKPA-RELATED"/>
    <property type="match status" value="1"/>
</dbReference>
<evidence type="ECO:0000313" key="10">
    <source>
        <dbReference type="Proteomes" id="UP000680116"/>
    </source>
</evidence>
<evidence type="ECO:0000256" key="2">
    <source>
        <dbReference type="ARBA" id="ARBA00006577"/>
    </source>
</evidence>
<gene>
    <name evidence="9" type="ORF">LYB30171_01479</name>
</gene>
<name>A0ABM8UFM9_9GAMM</name>
<dbReference type="InterPro" id="IPR000774">
    <property type="entry name" value="PPIase_FKBP_N"/>
</dbReference>
<dbReference type="InterPro" id="IPR001179">
    <property type="entry name" value="PPIase_FKBP_dom"/>
</dbReference>
<accession>A0ABM8UFM9</accession>
<evidence type="ECO:0000256" key="3">
    <source>
        <dbReference type="ARBA" id="ARBA00023110"/>
    </source>
</evidence>
<dbReference type="InterPro" id="IPR046357">
    <property type="entry name" value="PPIase_dom_sf"/>
</dbReference>
<organism evidence="9 10">
    <name type="scientific">Novilysobacter luteus</name>
    <dbReference type="NCBI Taxonomy" id="2822368"/>
    <lineage>
        <taxon>Bacteria</taxon>
        <taxon>Pseudomonadati</taxon>
        <taxon>Pseudomonadota</taxon>
        <taxon>Gammaproteobacteria</taxon>
        <taxon>Lysobacterales</taxon>
        <taxon>Lysobacteraceae</taxon>
        <taxon>Novilysobacter</taxon>
    </lineage>
</organism>
<feature type="signal peptide" evidence="7">
    <location>
        <begin position="1"/>
        <end position="29"/>
    </location>
</feature>
<reference evidence="9 10" key="1">
    <citation type="submission" date="2021-04" db="EMBL/GenBank/DDBJ databases">
        <authorList>
            <person name="Rodrigo-Torres L."/>
            <person name="Arahal R. D."/>
            <person name="Lucena T."/>
        </authorList>
    </citation>
    <scope>NUCLEOTIDE SEQUENCE [LARGE SCALE GENOMIC DNA]</scope>
    <source>
        <strain evidence="9 10">CECT 30171</strain>
    </source>
</reference>
<evidence type="ECO:0000259" key="8">
    <source>
        <dbReference type="PROSITE" id="PS50059"/>
    </source>
</evidence>
<dbReference type="EC" id="5.2.1.8" evidence="6"/>
<evidence type="ECO:0000256" key="4">
    <source>
        <dbReference type="ARBA" id="ARBA00023235"/>
    </source>
</evidence>
<sequence length="316" mass="32972">MNVFARGLAAMLTAVIVVAGAAAPTVASAQAASALDTERARVSYMVGHDVARSIEAAGPDIDLAAFESAIRNAFAGGEPLIAESEVPAVGEALMMRIASRAGRAPANAKVPDVDRRKVGHLVGADVGRSLVPIKDELELPVLLQGVRATFAGTGLLMDEAAMSATRAAFGERVRGQMLERARAEGETNRAKGAEFLAANKQNKGVFTTPSGLQYSVLRQGSGPRPTANSRVRVNYEGRLLDGTVFDSSYARGEATEFGLGQVIAGWTEGVAMMPVGAKYRFWIPGDLAYGAKGGGDGKIGPNATLVFDVELQAIVQ</sequence>
<dbReference type="EMBL" id="OU015430">
    <property type="protein sequence ID" value="CAG4973575.1"/>
    <property type="molecule type" value="Genomic_DNA"/>
</dbReference>
<dbReference type="PROSITE" id="PS50059">
    <property type="entry name" value="FKBP_PPIASE"/>
    <property type="match status" value="1"/>
</dbReference>
<dbReference type="InterPro" id="IPR036944">
    <property type="entry name" value="PPIase_FKBP_N_sf"/>
</dbReference>
<dbReference type="PANTHER" id="PTHR43811">
    <property type="entry name" value="FKBP-TYPE PEPTIDYL-PROLYL CIS-TRANS ISOMERASE FKPA"/>
    <property type="match status" value="1"/>
</dbReference>
<dbReference type="Proteomes" id="UP000680116">
    <property type="component" value="Chromosome"/>
</dbReference>
<keyword evidence="7" id="KW-0732">Signal</keyword>
<evidence type="ECO:0000256" key="6">
    <source>
        <dbReference type="RuleBase" id="RU003915"/>
    </source>
</evidence>